<feature type="transmembrane region" description="Helical" evidence="1">
    <location>
        <begin position="103"/>
        <end position="121"/>
    </location>
</feature>
<keyword evidence="1" id="KW-1133">Transmembrane helix</keyword>
<feature type="transmembrane region" description="Helical" evidence="1">
    <location>
        <begin position="70"/>
        <end position="91"/>
    </location>
</feature>
<accession>A0A7S1EUA5</accession>
<keyword evidence="1" id="KW-0472">Membrane</keyword>
<dbReference type="EMBL" id="HBFP01011427">
    <property type="protein sequence ID" value="CAD8823858.1"/>
    <property type="molecule type" value="Transcribed_RNA"/>
</dbReference>
<dbReference type="AlphaFoldDB" id="A0A7S1EUA5"/>
<organism evidence="2">
    <name type="scientific">Timspurckia oligopyrenoides</name>
    <dbReference type="NCBI Taxonomy" id="708627"/>
    <lineage>
        <taxon>Eukaryota</taxon>
        <taxon>Rhodophyta</taxon>
        <taxon>Bangiophyceae</taxon>
        <taxon>Porphyridiales</taxon>
        <taxon>Porphyridiaceae</taxon>
        <taxon>Timspurckia</taxon>
    </lineage>
</organism>
<sequence length="130" mass="13967">MIGFVSGSYGSVLVHRRSEVCNTVCGFARSFCVYKPRGVSHVKSISRVASNRITMQSSPPPNPPINLPSYVLLLSSSFLAIASIGCIFELASGTPQYGTTTTSAILLFSFPSFAFLFYAALQKGKAESEE</sequence>
<proteinExistence type="predicted"/>
<protein>
    <submittedName>
        <fullName evidence="2">Uncharacterized protein</fullName>
    </submittedName>
</protein>
<keyword evidence="1" id="KW-0812">Transmembrane</keyword>
<gene>
    <name evidence="2" type="ORF">TOLI1172_LOCUS8257</name>
</gene>
<name>A0A7S1EUA5_9RHOD</name>
<reference evidence="2" key="1">
    <citation type="submission" date="2021-01" db="EMBL/GenBank/DDBJ databases">
        <authorList>
            <person name="Corre E."/>
            <person name="Pelletier E."/>
            <person name="Niang G."/>
            <person name="Scheremetjew M."/>
            <person name="Finn R."/>
            <person name="Kale V."/>
            <person name="Holt S."/>
            <person name="Cochrane G."/>
            <person name="Meng A."/>
            <person name="Brown T."/>
            <person name="Cohen L."/>
        </authorList>
    </citation>
    <scope>NUCLEOTIDE SEQUENCE</scope>
    <source>
        <strain evidence="2">CCMP3278</strain>
    </source>
</reference>
<evidence type="ECO:0000313" key="2">
    <source>
        <dbReference type="EMBL" id="CAD8823858.1"/>
    </source>
</evidence>
<evidence type="ECO:0000256" key="1">
    <source>
        <dbReference type="SAM" id="Phobius"/>
    </source>
</evidence>